<dbReference type="eggNOG" id="COG1115">
    <property type="taxonomic scope" value="Bacteria"/>
</dbReference>
<accession>A0A0B0DCP4</accession>
<dbReference type="AlphaFoldDB" id="A0A0B0DCP4"/>
<dbReference type="Gene3D" id="1.20.1740.10">
    <property type="entry name" value="Amino acid/polyamine transporter I"/>
    <property type="match status" value="1"/>
</dbReference>
<dbReference type="Proteomes" id="UP000030664">
    <property type="component" value="Unassembled WGS sequence"/>
</dbReference>
<dbReference type="PANTHER" id="PTHR30330:SF1">
    <property type="entry name" value="AMINO-ACID CARRIER PROTEIN ALST"/>
    <property type="match status" value="1"/>
</dbReference>
<dbReference type="PRINTS" id="PR00175">
    <property type="entry name" value="NAALASMPORT"/>
</dbReference>
<evidence type="ECO:0000256" key="4">
    <source>
        <dbReference type="ARBA" id="ARBA00022475"/>
    </source>
</evidence>
<dbReference type="PANTHER" id="PTHR30330">
    <property type="entry name" value="AGSS FAMILY TRANSPORTER, SODIUM-ALANINE"/>
    <property type="match status" value="1"/>
</dbReference>
<comment type="caution">
    <text evidence="10">The sequence shown here is derived from an EMBL/GenBank/DDBJ whole genome shotgun (WGS) entry which is preliminary data.</text>
</comment>
<feature type="transmembrane region" description="Helical" evidence="9">
    <location>
        <begin position="187"/>
        <end position="206"/>
    </location>
</feature>
<sequence length="495" mass="52792">MEALTELVGTLGGYIWYVVFAILIGVGLYLTVRTKAIQLRGIPEMFRVLTDPAGEEDGRKGISSFRAFTVSAAARVGTGNIAGVAIAITLGGPGAVFWMWIIAAIGAASAFVESLLGQLYKVKTSDGYVGGPAYYMERGLNKRWMGVLFAVIITVTYGFVFNSVQSNSIVDAVAGSFNVDVTEGQNMWLRVVLGLALVVITALVIFGGIRSISAVTQILVPVMAVLYLVLGLLVVVLNITEIPAMFGMIIQGAFGIREFITGGLIGVIIQGMKRGLFSNEAGMGSAPNAGATASISHPAKQGFVQSLGVFFDTMLVCSITAFIVLLSNPTFGDERQGASLTQSALGMQLGDWAVHFLTVAIFLFAWSSVIGNYYYGESNIRFMTKSRAAMNIYGFAVLVCVFLGAMLALDLVWSLADLFMAFMATLNLIALCMLAGVAAKVLANYMEQRKAGVEPVFKAGDVPGITGLSAWDGTDTVTLPVFWEQRANQKNGARR</sequence>
<feature type="transmembrane region" description="Helical" evidence="9">
    <location>
        <begin position="352"/>
        <end position="376"/>
    </location>
</feature>
<keyword evidence="3 9" id="KW-0813">Transport</keyword>
<keyword evidence="4 9" id="KW-1003">Cell membrane</keyword>
<dbReference type="InterPro" id="IPR001463">
    <property type="entry name" value="Na/Ala_symport"/>
</dbReference>
<protein>
    <submittedName>
        <fullName evidence="10">Sodium:alanine symporter</fullName>
    </submittedName>
</protein>
<evidence type="ECO:0000256" key="8">
    <source>
        <dbReference type="ARBA" id="ARBA00023136"/>
    </source>
</evidence>
<evidence type="ECO:0000256" key="1">
    <source>
        <dbReference type="ARBA" id="ARBA00004651"/>
    </source>
</evidence>
<keyword evidence="5 9" id="KW-0812">Transmembrane</keyword>
<dbReference type="NCBIfam" id="TIGR00835">
    <property type="entry name" value="agcS"/>
    <property type="match status" value="1"/>
</dbReference>
<evidence type="ECO:0000256" key="6">
    <source>
        <dbReference type="ARBA" id="ARBA00022847"/>
    </source>
</evidence>
<feature type="transmembrane region" description="Helical" evidence="9">
    <location>
        <begin position="14"/>
        <end position="32"/>
    </location>
</feature>
<dbReference type="FunFam" id="1.20.1740.10:FF:000004">
    <property type="entry name" value="Sodium:alanine symporter family protein"/>
    <property type="match status" value="1"/>
</dbReference>
<dbReference type="PROSITE" id="PS00873">
    <property type="entry name" value="NA_ALANINE_SYMP"/>
    <property type="match status" value="1"/>
</dbReference>
<proteinExistence type="inferred from homology"/>
<gene>
    <name evidence="10" type="ORF">AS25_01890</name>
</gene>
<evidence type="ECO:0000313" key="11">
    <source>
        <dbReference type="Proteomes" id="UP000030664"/>
    </source>
</evidence>
<evidence type="ECO:0000256" key="7">
    <source>
        <dbReference type="ARBA" id="ARBA00022989"/>
    </source>
</evidence>
<feature type="transmembrane region" description="Helical" evidence="9">
    <location>
        <begin position="309"/>
        <end position="332"/>
    </location>
</feature>
<evidence type="ECO:0000256" key="5">
    <source>
        <dbReference type="ARBA" id="ARBA00022692"/>
    </source>
</evidence>
<feature type="transmembrane region" description="Helical" evidence="9">
    <location>
        <begin position="144"/>
        <end position="161"/>
    </location>
</feature>
<dbReference type="GO" id="GO:0005283">
    <property type="term" value="F:amino acid:sodium symporter activity"/>
    <property type="evidence" value="ECO:0007669"/>
    <property type="project" value="InterPro"/>
</dbReference>
<feature type="transmembrane region" description="Helical" evidence="9">
    <location>
        <begin position="245"/>
        <end position="269"/>
    </location>
</feature>
<feature type="transmembrane region" description="Helical" evidence="9">
    <location>
        <begin position="388"/>
        <end position="413"/>
    </location>
</feature>
<evidence type="ECO:0000256" key="9">
    <source>
        <dbReference type="RuleBase" id="RU363064"/>
    </source>
</evidence>
<evidence type="ECO:0000256" key="3">
    <source>
        <dbReference type="ARBA" id="ARBA00022448"/>
    </source>
</evidence>
<feature type="transmembrane region" description="Helical" evidence="9">
    <location>
        <begin position="67"/>
        <end position="91"/>
    </location>
</feature>
<feature type="transmembrane region" description="Helical" evidence="9">
    <location>
        <begin position="97"/>
        <end position="116"/>
    </location>
</feature>
<dbReference type="EMBL" id="JROM01000011">
    <property type="protein sequence ID" value="KHE75198.1"/>
    <property type="molecule type" value="Genomic_DNA"/>
</dbReference>
<keyword evidence="8 9" id="KW-0472">Membrane</keyword>
<keyword evidence="6 9" id="KW-0769">Symport</keyword>
<dbReference type="GO" id="GO:0005886">
    <property type="term" value="C:plasma membrane"/>
    <property type="evidence" value="ECO:0007669"/>
    <property type="project" value="UniProtKB-SubCell"/>
</dbReference>
<feature type="transmembrane region" description="Helical" evidence="9">
    <location>
        <begin position="419"/>
        <end position="442"/>
    </location>
</feature>
<organism evidence="10 11">
    <name type="scientific">Kocuria marina</name>
    <dbReference type="NCBI Taxonomy" id="223184"/>
    <lineage>
        <taxon>Bacteria</taxon>
        <taxon>Bacillati</taxon>
        <taxon>Actinomycetota</taxon>
        <taxon>Actinomycetes</taxon>
        <taxon>Micrococcales</taxon>
        <taxon>Micrococcaceae</taxon>
        <taxon>Kocuria</taxon>
    </lineage>
</organism>
<reference evidence="10 11" key="1">
    <citation type="submission" date="2014-09" db="EMBL/GenBank/DDBJ databases">
        <title>High-quality draft genome sequence of Kocuria marina SO9-6, an actinobacterium isolated from a copper mine.</title>
        <authorList>
            <person name="Castro D.B."/>
            <person name="Pereira L.B."/>
            <person name="Silva M.V."/>
            <person name="Silva B.P."/>
            <person name="Zanardi B.R."/>
            <person name="Carlos C."/>
            <person name="Belgini D.R."/>
            <person name="Limache E.G."/>
            <person name="Lacerda G.V."/>
            <person name="Nery M.B."/>
            <person name="Gomes M.B."/>
            <person name="Souza S."/>
            <person name="Silva T.M."/>
            <person name="Rodrigues V.D."/>
            <person name="Paulino L.C."/>
            <person name="Vicentini R."/>
            <person name="Ferraz L.F."/>
            <person name="Ottoboni L.M."/>
        </authorList>
    </citation>
    <scope>NUCLEOTIDE SEQUENCE [LARGE SCALE GENOMIC DNA]</scope>
    <source>
        <strain evidence="10 11">SO9-6</strain>
    </source>
</reference>
<keyword evidence="7 9" id="KW-1133">Transmembrane helix</keyword>
<comment type="similarity">
    <text evidence="2 9">Belongs to the alanine or glycine:cation symporter (AGCS) (TC 2.A.25) family.</text>
</comment>
<comment type="subcellular location">
    <subcellularLocation>
        <location evidence="1 9">Cell membrane</location>
        <topology evidence="1 9">Multi-pass membrane protein</topology>
    </subcellularLocation>
</comment>
<evidence type="ECO:0000256" key="2">
    <source>
        <dbReference type="ARBA" id="ARBA00009261"/>
    </source>
</evidence>
<dbReference type="RefSeq" id="WP_035960813.1">
    <property type="nucleotide sequence ID" value="NZ_JROM01000011.1"/>
</dbReference>
<feature type="transmembrane region" description="Helical" evidence="9">
    <location>
        <begin position="218"/>
        <end position="239"/>
    </location>
</feature>
<name>A0A0B0DCP4_9MICC</name>
<evidence type="ECO:0000313" key="10">
    <source>
        <dbReference type="EMBL" id="KHE75198.1"/>
    </source>
</evidence>
<dbReference type="Pfam" id="PF01235">
    <property type="entry name" value="Na_Ala_symp"/>
    <property type="match status" value="1"/>
</dbReference>